<sequence length="116" mass="12427">MKERESVGQGRGVRREVSVAACDTEALVRVSAQFADLGLEFVRQPDVTAAQVALDKADWAAVGTAMGRVYQALCDQENEAALAALREIESVLTRHGVLVPQPILRQPQEGAPADGE</sequence>
<reference evidence="1" key="2">
    <citation type="journal article" date="2021" name="PeerJ">
        <title>Extensive microbial diversity within the chicken gut microbiome revealed by metagenomics and culture.</title>
        <authorList>
            <person name="Gilroy R."/>
            <person name="Ravi A."/>
            <person name="Getino M."/>
            <person name="Pursley I."/>
            <person name="Horton D.L."/>
            <person name="Alikhan N.F."/>
            <person name="Baker D."/>
            <person name="Gharbi K."/>
            <person name="Hall N."/>
            <person name="Watson M."/>
            <person name="Adriaenssens E.M."/>
            <person name="Foster-Nyarko E."/>
            <person name="Jarju S."/>
            <person name="Secka A."/>
            <person name="Antonio M."/>
            <person name="Oren A."/>
            <person name="Chaudhuri R.R."/>
            <person name="La Ragione R."/>
            <person name="Hildebrand F."/>
            <person name="Pallen M.J."/>
        </authorList>
    </citation>
    <scope>NUCLEOTIDE SEQUENCE</scope>
    <source>
        <strain evidence="1">35461</strain>
    </source>
</reference>
<evidence type="ECO:0000313" key="2">
    <source>
        <dbReference type="Proteomes" id="UP000886845"/>
    </source>
</evidence>
<dbReference type="AlphaFoldDB" id="A0A9D1NNN2"/>
<evidence type="ECO:0000313" key="1">
    <source>
        <dbReference type="EMBL" id="HIV09411.1"/>
    </source>
</evidence>
<protein>
    <submittedName>
        <fullName evidence="1">Uncharacterized protein</fullName>
    </submittedName>
</protein>
<proteinExistence type="predicted"/>
<reference evidence="1" key="1">
    <citation type="submission" date="2020-10" db="EMBL/GenBank/DDBJ databases">
        <authorList>
            <person name="Gilroy R."/>
        </authorList>
    </citation>
    <scope>NUCLEOTIDE SEQUENCE</scope>
    <source>
        <strain evidence="1">35461</strain>
    </source>
</reference>
<dbReference type="EMBL" id="DVOR01000154">
    <property type="protein sequence ID" value="HIV09411.1"/>
    <property type="molecule type" value="Genomic_DNA"/>
</dbReference>
<dbReference type="Proteomes" id="UP000886845">
    <property type="component" value="Unassembled WGS sequence"/>
</dbReference>
<name>A0A9D1NNN2_9BACT</name>
<accession>A0A9D1NNN2</accession>
<comment type="caution">
    <text evidence="1">The sequence shown here is derived from an EMBL/GenBank/DDBJ whole genome shotgun (WGS) entry which is preliminary data.</text>
</comment>
<organism evidence="1 2">
    <name type="scientific">Candidatus Spyradenecus faecavium</name>
    <dbReference type="NCBI Taxonomy" id="2840947"/>
    <lineage>
        <taxon>Bacteria</taxon>
        <taxon>Pseudomonadati</taxon>
        <taxon>Lentisphaerota</taxon>
        <taxon>Lentisphaeria</taxon>
        <taxon>Lentisphaerales</taxon>
        <taxon>Lentisphaeraceae</taxon>
        <taxon>Lentisphaeraceae incertae sedis</taxon>
        <taxon>Candidatus Spyradenecus</taxon>
    </lineage>
</organism>
<gene>
    <name evidence="1" type="ORF">IAC79_04785</name>
</gene>